<evidence type="ECO:0000256" key="2">
    <source>
        <dbReference type="ARBA" id="ARBA00022741"/>
    </source>
</evidence>
<comment type="similarity">
    <text evidence="1">Belongs to the AAA ATPase family.</text>
</comment>
<dbReference type="InterPro" id="IPR003593">
    <property type="entry name" value="AAA+_ATPase"/>
</dbReference>
<sequence>MNRPVRNNPSAMTAKLRQALAGVADVRDPGEAEEPILAPAVRHAVVSWLAEIRSAADLDAVGIKPRSTALFYGPPGTGKTTLAHHLSARLGFPLVVVGSETIFAAHLGASERNMARLFEALDRADTPAVVLLDEIDAIGAKRGVDSGGGATHARNSTLTVMLRKIEEYSGVLIGATNLAESLDPALWRRFGMQIEVALPDEDGRFAILKRYGQPFDFGDEAIEALTELTTGSAPSLLRQLMEGVKRMLVLGARAGKLPATAEAGFSAVVQSVRPHPDYDLPPLWADPSLVRLLSSAPWPPARA</sequence>
<reference evidence="5" key="2">
    <citation type="submission" date="2020-09" db="EMBL/GenBank/DDBJ databases">
        <authorList>
            <person name="Sun Q."/>
            <person name="Zhou Y."/>
        </authorList>
    </citation>
    <scope>NUCLEOTIDE SEQUENCE</scope>
    <source>
        <strain evidence="5">CGMCC 1.12919</strain>
    </source>
</reference>
<name>A0A916UED0_9HYPH</name>
<keyword evidence="2" id="KW-0547">Nucleotide-binding</keyword>
<dbReference type="SUPFAM" id="SSF52540">
    <property type="entry name" value="P-loop containing nucleoside triphosphate hydrolases"/>
    <property type="match status" value="1"/>
</dbReference>
<gene>
    <name evidence="5" type="ORF">GCM10010994_31380</name>
</gene>
<dbReference type="PANTHER" id="PTHR23073">
    <property type="entry name" value="26S PROTEASOME REGULATORY SUBUNIT"/>
    <property type="match status" value="1"/>
</dbReference>
<accession>A0A916UED0</accession>
<dbReference type="CDD" id="cd19481">
    <property type="entry name" value="RecA-like_protease"/>
    <property type="match status" value="1"/>
</dbReference>
<dbReference type="InterPro" id="IPR003959">
    <property type="entry name" value="ATPase_AAA_core"/>
</dbReference>
<evidence type="ECO:0000313" key="6">
    <source>
        <dbReference type="Proteomes" id="UP000637002"/>
    </source>
</evidence>
<dbReference type="SMART" id="SM00382">
    <property type="entry name" value="AAA"/>
    <property type="match status" value="1"/>
</dbReference>
<dbReference type="InterPro" id="IPR050221">
    <property type="entry name" value="26S_Proteasome_ATPase"/>
</dbReference>
<organism evidence="5 6">
    <name type="scientific">Chelatococcus reniformis</name>
    <dbReference type="NCBI Taxonomy" id="1494448"/>
    <lineage>
        <taxon>Bacteria</taxon>
        <taxon>Pseudomonadati</taxon>
        <taxon>Pseudomonadota</taxon>
        <taxon>Alphaproteobacteria</taxon>
        <taxon>Hyphomicrobiales</taxon>
        <taxon>Chelatococcaceae</taxon>
        <taxon>Chelatococcus</taxon>
    </lineage>
</organism>
<dbReference type="AlphaFoldDB" id="A0A916UED0"/>
<evidence type="ECO:0000256" key="3">
    <source>
        <dbReference type="ARBA" id="ARBA00022840"/>
    </source>
</evidence>
<dbReference type="Gene3D" id="3.40.50.300">
    <property type="entry name" value="P-loop containing nucleotide triphosphate hydrolases"/>
    <property type="match status" value="1"/>
</dbReference>
<dbReference type="GO" id="GO:0016887">
    <property type="term" value="F:ATP hydrolysis activity"/>
    <property type="evidence" value="ECO:0007669"/>
    <property type="project" value="InterPro"/>
</dbReference>
<reference evidence="5" key="1">
    <citation type="journal article" date="2014" name="Int. J. Syst. Evol. Microbiol.">
        <title>Complete genome sequence of Corynebacterium casei LMG S-19264T (=DSM 44701T), isolated from a smear-ripened cheese.</title>
        <authorList>
            <consortium name="US DOE Joint Genome Institute (JGI-PGF)"/>
            <person name="Walter F."/>
            <person name="Albersmeier A."/>
            <person name="Kalinowski J."/>
            <person name="Ruckert C."/>
        </authorList>
    </citation>
    <scope>NUCLEOTIDE SEQUENCE</scope>
    <source>
        <strain evidence="5">CGMCC 1.12919</strain>
    </source>
</reference>
<dbReference type="EMBL" id="BMGG01000005">
    <property type="protein sequence ID" value="GGC70553.1"/>
    <property type="molecule type" value="Genomic_DNA"/>
</dbReference>
<keyword evidence="3" id="KW-0067">ATP-binding</keyword>
<evidence type="ECO:0000313" key="5">
    <source>
        <dbReference type="EMBL" id="GGC70553.1"/>
    </source>
</evidence>
<comment type="caution">
    <text evidence="5">The sequence shown here is derived from an EMBL/GenBank/DDBJ whole genome shotgun (WGS) entry which is preliminary data.</text>
</comment>
<dbReference type="Pfam" id="PF00004">
    <property type="entry name" value="AAA"/>
    <property type="match status" value="1"/>
</dbReference>
<protein>
    <recommendedName>
        <fullName evidence="4">AAA+ ATPase domain-containing protein</fullName>
    </recommendedName>
</protein>
<dbReference type="RefSeq" id="WP_188610110.1">
    <property type="nucleotide sequence ID" value="NZ_BMGG01000005.1"/>
</dbReference>
<evidence type="ECO:0000256" key="1">
    <source>
        <dbReference type="ARBA" id="ARBA00006914"/>
    </source>
</evidence>
<keyword evidence="6" id="KW-1185">Reference proteome</keyword>
<dbReference type="GO" id="GO:0005524">
    <property type="term" value="F:ATP binding"/>
    <property type="evidence" value="ECO:0007669"/>
    <property type="project" value="UniProtKB-KW"/>
</dbReference>
<dbReference type="Proteomes" id="UP000637002">
    <property type="component" value="Unassembled WGS sequence"/>
</dbReference>
<evidence type="ECO:0000259" key="4">
    <source>
        <dbReference type="SMART" id="SM00382"/>
    </source>
</evidence>
<feature type="domain" description="AAA+ ATPase" evidence="4">
    <location>
        <begin position="65"/>
        <end position="200"/>
    </location>
</feature>
<dbReference type="InterPro" id="IPR027417">
    <property type="entry name" value="P-loop_NTPase"/>
</dbReference>
<proteinExistence type="inferred from homology"/>